<keyword evidence="7" id="KW-1185">Reference proteome</keyword>
<name>A0A267DT32_9PLAT</name>
<feature type="transmembrane region" description="Helical" evidence="5">
    <location>
        <begin position="251"/>
        <end position="272"/>
    </location>
</feature>
<evidence type="ECO:0000256" key="2">
    <source>
        <dbReference type="ARBA" id="ARBA00022692"/>
    </source>
</evidence>
<protein>
    <recommendedName>
        <fullName evidence="8">MFS domain-containing protein</fullName>
    </recommendedName>
</protein>
<feature type="transmembrane region" description="Helical" evidence="5">
    <location>
        <begin position="292"/>
        <end position="310"/>
    </location>
</feature>
<dbReference type="OrthoDB" id="422206at2759"/>
<comment type="caution">
    <text evidence="6">The sequence shown here is derived from an EMBL/GenBank/DDBJ whole genome shotgun (WGS) entry which is preliminary data.</text>
</comment>
<keyword evidence="3 5" id="KW-1133">Transmembrane helix</keyword>
<proteinExistence type="predicted"/>
<feature type="transmembrane region" description="Helical" evidence="5">
    <location>
        <begin position="322"/>
        <end position="342"/>
    </location>
</feature>
<dbReference type="Gene3D" id="1.20.1250.20">
    <property type="entry name" value="MFS general substrate transporter like domains"/>
    <property type="match status" value="1"/>
</dbReference>
<dbReference type="SUPFAM" id="SSF103473">
    <property type="entry name" value="MFS general substrate transporter"/>
    <property type="match status" value="1"/>
</dbReference>
<feature type="transmembrane region" description="Helical" evidence="5">
    <location>
        <begin position="23"/>
        <end position="43"/>
    </location>
</feature>
<evidence type="ECO:0000313" key="6">
    <source>
        <dbReference type="EMBL" id="PAA51804.1"/>
    </source>
</evidence>
<keyword evidence="2 5" id="KW-0812">Transmembrane</keyword>
<dbReference type="EMBL" id="NIVC01003354">
    <property type="protein sequence ID" value="PAA51804.1"/>
    <property type="molecule type" value="Genomic_DNA"/>
</dbReference>
<dbReference type="AlphaFoldDB" id="A0A267DT32"/>
<dbReference type="GO" id="GO:0022857">
    <property type="term" value="F:transmembrane transporter activity"/>
    <property type="evidence" value="ECO:0007669"/>
    <property type="project" value="InterPro"/>
</dbReference>
<dbReference type="PANTHER" id="PTHR10924">
    <property type="entry name" value="MAJOR FACILITATOR SUPERFAMILY PROTEIN-RELATED"/>
    <property type="match status" value="1"/>
</dbReference>
<dbReference type="InterPro" id="IPR049680">
    <property type="entry name" value="FLVCR1-2_SLC49-like"/>
</dbReference>
<feature type="transmembrane region" description="Helical" evidence="5">
    <location>
        <begin position="386"/>
        <end position="408"/>
    </location>
</feature>
<evidence type="ECO:0000256" key="3">
    <source>
        <dbReference type="ARBA" id="ARBA00022989"/>
    </source>
</evidence>
<dbReference type="InterPro" id="IPR011701">
    <property type="entry name" value="MFS"/>
</dbReference>
<feature type="transmembrane region" description="Helical" evidence="5">
    <location>
        <begin position="414"/>
        <end position="434"/>
    </location>
</feature>
<dbReference type="InterPro" id="IPR036259">
    <property type="entry name" value="MFS_trans_sf"/>
</dbReference>
<dbReference type="STRING" id="282301.A0A267DT32"/>
<evidence type="ECO:0000313" key="7">
    <source>
        <dbReference type="Proteomes" id="UP000215902"/>
    </source>
</evidence>
<dbReference type="Pfam" id="PF07690">
    <property type="entry name" value="MFS_1"/>
    <property type="match status" value="1"/>
</dbReference>
<sequence length="458" mass="50166">MDPDDEPIVKLEQQAYIVYKSRWFILTIYGLLITFQGSLWNTWGPLHDNMELAYNWDSVTFGLLPFWGPFCYVLSFLPWTWLMNSKGLRLPVLLSAGLVLAGCLAKLPAPFVSGDLFRILCHVCGFLNGLAAPALFTTPPMLAAIWFPRNERVTATAIGGSCQGLAIAASFIIGPLFVPEVSNSTLREANSTEIIIENIKSEVYVLNYSQLGIALAIFAVILAYFPNRPPTPPAVSCEVERVNLAAGLKSLSINTWLVVMAYGLPLGVSAGFSAAFDVNVSQYGIGQTQAGWMGFVAVLTGTVVSLLAARLIDWFPNASMKWFNIVFLGVATLCYVWFTLIFDKVLPGDTASIYVANVLANTALYSSLPLFYEMACESAFPIAEEVPAMLITSVNCFFASVFLALFFFPQIGTLWMNYVMTGACATAVPLLVLFREVHNRRNLDLTAQVGAQSDGRLQ</sequence>
<evidence type="ECO:0008006" key="8">
    <source>
        <dbReference type="Google" id="ProtNLM"/>
    </source>
</evidence>
<feature type="transmembrane region" description="Helical" evidence="5">
    <location>
        <begin position="208"/>
        <end position="225"/>
    </location>
</feature>
<feature type="transmembrane region" description="Helical" evidence="5">
    <location>
        <begin position="157"/>
        <end position="178"/>
    </location>
</feature>
<organism evidence="6 7">
    <name type="scientific">Macrostomum lignano</name>
    <dbReference type="NCBI Taxonomy" id="282301"/>
    <lineage>
        <taxon>Eukaryota</taxon>
        <taxon>Metazoa</taxon>
        <taxon>Spiralia</taxon>
        <taxon>Lophotrochozoa</taxon>
        <taxon>Platyhelminthes</taxon>
        <taxon>Rhabditophora</taxon>
        <taxon>Macrostomorpha</taxon>
        <taxon>Macrostomida</taxon>
        <taxon>Macrostomidae</taxon>
        <taxon>Macrostomum</taxon>
    </lineage>
</organism>
<accession>A0A267DT32</accession>
<reference evidence="6 7" key="1">
    <citation type="submission" date="2017-06" db="EMBL/GenBank/DDBJ databases">
        <title>A platform for efficient transgenesis in Macrostomum lignano, a flatworm model organism for stem cell research.</title>
        <authorList>
            <person name="Berezikov E."/>
        </authorList>
    </citation>
    <scope>NUCLEOTIDE SEQUENCE [LARGE SCALE GENOMIC DNA]</scope>
    <source>
        <strain evidence="6">DV1</strain>
        <tissue evidence="6">Whole organism</tissue>
    </source>
</reference>
<evidence type="ECO:0000256" key="4">
    <source>
        <dbReference type="ARBA" id="ARBA00023136"/>
    </source>
</evidence>
<feature type="transmembrane region" description="Helical" evidence="5">
    <location>
        <begin position="90"/>
        <end position="111"/>
    </location>
</feature>
<comment type="subcellular location">
    <subcellularLocation>
        <location evidence="1">Membrane</location>
        <topology evidence="1">Multi-pass membrane protein</topology>
    </subcellularLocation>
</comment>
<dbReference type="Proteomes" id="UP000215902">
    <property type="component" value="Unassembled WGS sequence"/>
</dbReference>
<keyword evidence="4 5" id="KW-0472">Membrane</keyword>
<gene>
    <name evidence="6" type="ORF">BOX15_Mlig023460g3</name>
</gene>
<feature type="transmembrane region" description="Helical" evidence="5">
    <location>
        <begin position="63"/>
        <end position="83"/>
    </location>
</feature>
<evidence type="ECO:0000256" key="1">
    <source>
        <dbReference type="ARBA" id="ARBA00004141"/>
    </source>
</evidence>
<evidence type="ECO:0000256" key="5">
    <source>
        <dbReference type="SAM" id="Phobius"/>
    </source>
</evidence>
<feature type="transmembrane region" description="Helical" evidence="5">
    <location>
        <begin position="354"/>
        <end position="374"/>
    </location>
</feature>
<dbReference type="GO" id="GO:0016020">
    <property type="term" value="C:membrane"/>
    <property type="evidence" value="ECO:0007669"/>
    <property type="project" value="UniProtKB-SubCell"/>
</dbReference>
<dbReference type="PANTHER" id="PTHR10924:SF27">
    <property type="entry name" value="SOLUTE CARRIER FAMILY 49 MEMBER 4"/>
    <property type="match status" value="1"/>
</dbReference>